<accession>A0A0A9FA65</accession>
<evidence type="ECO:0000313" key="1">
    <source>
        <dbReference type="EMBL" id="JAE09950.1"/>
    </source>
</evidence>
<reference evidence="1" key="2">
    <citation type="journal article" date="2015" name="Data Brief">
        <title>Shoot transcriptome of the giant reed, Arundo donax.</title>
        <authorList>
            <person name="Barrero R.A."/>
            <person name="Guerrero F.D."/>
            <person name="Moolhuijzen P."/>
            <person name="Goolsby J.A."/>
            <person name="Tidwell J."/>
            <person name="Bellgard S.E."/>
            <person name="Bellgard M.I."/>
        </authorList>
    </citation>
    <scope>NUCLEOTIDE SEQUENCE</scope>
    <source>
        <tissue evidence="1">Shoot tissue taken approximately 20 cm above the soil surface</tissue>
    </source>
</reference>
<name>A0A0A9FA65_ARUDO</name>
<reference evidence="1" key="1">
    <citation type="submission" date="2014-09" db="EMBL/GenBank/DDBJ databases">
        <authorList>
            <person name="Magalhaes I.L.F."/>
            <person name="Oliveira U."/>
            <person name="Santos F.R."/>
            <person name="Vidigal T.H.D.A."/>
            <person name="Brescovit A.D."/>
            <person name="Santos A.J."/>
        </authorList>
    </citation>
    <scope>NUCLEOTIDE SEQUENCE</scope>
    <source>
        <tissue evidence="1">Shoot tissue taken approximately 20 cm above the soil surface</tissue>
    </source>
</reference>
<sequence>MESIVLSGDW</sequence>
<proteinExistence type="predicted"/>
<dbReference type="EMBL" id="GBRH01187946">
    <property type="protein sequence ID" value="JAE09950.1"/>
    <property type="molecule type" value="Transcribed_RNA"/>
</dbReference>
<organism evidence="1">
    <name type="scientific">Arundo donax</name>
    <name type="common">Giant reed</name>
    <name type="synonym">Donax arundinaceus</name>
    <dbReference type="NCBI Taxonomy" id="35708"/>
    <lineage>
        <taxon>Eukaryota</taxon>
        <taxon>Viridiplantae</taxon>
        <taxon>Streptophyta</taxon>
        <taxon>Embryophyta</taxon>
        <taxon>Tracheophyta</taxon>
        <taxon>Spermatophyta</taxon>
        <taxon>Magnoliopsida</taxon>
        <taxon>Liliopsida</taxon>
        <taxon>Poales</taxon>
        <taxon>Poaceae</taxon>
        <taxon>PACMAD clade</taxon>
        <taxon>Arundinoideae</taxon>
        <taxon>Arundineae</taxon>
        <taxon>Arundo</taxon>
    </lineage>
</organism>
<protein>
    <submittedName>
        <fullName evidence="1">Uncharacterized protein</fullName>
    </submittedName>
</protein>